<dbReference type="PROSITE" id="PS50003">
    <property type="entry name" value="PH_DOMAIN"/>
    <property type="match status" value="1"/>
</dbReference>
<reference evidence="26" key="1">
    <citation type="submission" date="2015-08" db="UniProtKB">
        <authorList>
            <consortium name="WormBaseParasite"/>
        </authorList>
    </citation>
    <scope>IDENTIFICATION</scope>
</reference>
<keyword evidence="16 20" id="KW-0067">ATP-binding</keyword>
<dbReference type="InterPro" id="IPR020454">
    <property type="entry name" value="DAG/PE-bd"/>
</dbReference>
<keyword evidence="17" id="KW-0460">Magnesium</keyword>
<keyword evidence="8" id="KW-0597">Phosphoprotein</keyword>
<keyword evidence="18" id="KW-0472">Membrane</keyword>
<dbReference type="CDD" id="cd01239">
    <property type="entry name" value="PH_PKD"/>
    <property type="match status" value="1"/>
</dbReference>
<feature type="domain" description="Phorbol-ester/DAG-type" evidence="24">
    <location>
        <begin position="388"/>
        <end position="438"/>
    </location>
</feature>
<evidence type="ECO:0000256" key="5">
    <source>
        <dbReference type="ARBA" id="ARBA00012429"/>
    </source>
</evidence>
<dbReference type="Proteomes" id="UP000035681">
    <property type="component" value="Unplaced"/>
</dbReference>
<dbReference type="PANTHER" id="PTHR22968:SF24">
    <property type="entry name" value="SERINE_THREONINE-PROTEIN KINASE"/>
    <property type="match status" value="1"/>
</dbReference>
<feature type="domain" description="PH" evidence="22">
    <location>
        <begin position="538"/>
        <end position="658"/>
    </location>
</feature>
<keyword evidence="14" id="KW-0418">Kinase</keyword>
<dbReference type="InterPro" id="IPR046349">
    <property type="entry name" value="C1-like_sf"/>
</dbReference>
<dbReference type="GO" id="GO:0005524">
    <property type="term" value="F:ATP binding"/>
    <property type="evidence" value="ECO:0007669"/>
    <property type="project" value="UniProtKB-UniRule"/>
</dbReference>
<dbReference type="SMART" id="SM00220">
    <property type="entry name" value="S_TKc"/>
    <property type="match status" value="1"/>
</dbReference>
<dbReference type="PROSITE" id="PS50011">
    <property type="entry name" value="PROTEIN_KINASE_DOM"/>
    <property type="match status" value="1"/>
</dbReference>
<comment type="cofactor">
    <cofactor evidence="1">
        <name>Mg(2+)</name>
        <dbReference type="ChEBI" id="CHEBI:18420"/>
    </cofactor>
</comment>
<dbReference type="Gene3D" id="3.30.60.20">
    <property type="match status" value="2"/>
</dbReference>
<keyword evidence="7" id="KW-0723">Serine/threonine-protein kinase</keyword>
<dbReference type="PRINTS" id="PR00008">
    <property type="entry name" value="DAGPEDOMAIN"/>
</dbReference>
<dbReference type="InterPro" id="IPR011993">
    <property type="entry name" value="PH-like_dom_sf"/>
</dbReference>
<evidence type="ECO:0000256" key="21">
    <source>
        <dbReference type="SAM" id="MobiDB-lite"/>
    </source>
</evidence>
<feature type="compositionally biased region" description="Polar residues" evidence="21">
    <location>
        <begin position="477"/>
        <end position="492"/>
    </location>
</feature>
<dbReference type="GO" id="GO:0007200">
    <property type="term" value="P:phospholipase C-activating G protein-coupled receptor signaling pathway"/>
    <property type="evidence" value="ECO:0007669"/>
    <property type="project" value="TreeGrafter"/>
</dbReference>
<dbReference type="GO" id="GO:0035556">
    <property type="term" value="P:intracellular signal transduction"/>
    <property type="evidence" value="ECO:0007669"/>
    <property type="project" value="TreeGrafter"/>
</dbReference>
<dbReference type="Pfam" id="PF00069">
    <property type="entry name" value="Pkinase"/>
    <property type="match status" value="1"/>
</dbReference>
<dbReference type="GO" id="GO:0005829">
    <property type="term" value="C:cytosol"/>
    <property type="evidence" value="ECO:0007669"/>
    <property type="project" value="TreeGrafter"/>
</dbReference>
<dbReference type="PROSITE" id="PS00108">
    <property type="entry name" value="PROTEIN_KINASE_ST"/>
    <property type="match status" value="1"/>
</dbReference>
<evidence type="ECO:0000256" key="6">
    <source>
        <dbReference type="ARBA" id="ARBA00022490"/>
    </source>
</evidence>
<evidence type="ECO:0000259" key="22">
    <source>
        <dbReference type="PROSITE" id="PS50003"/>
    </source>
</evidence>
<dbReference type="SMART" id="SM00109">
    <property type="entry name" value="C1"/>
    <property type="match status" value="2"/>
</dbReference>
<dbReference type="GO" id="GO:0016020">
    <property type="term" value="C:membrane"/>
    <property type="evidence" value="ECO:0007669"/>
    <property type="project" value="UniProtKB-SubCell"/>
</dbReference>
<evidence type="ECO:0000256" key="2">
    <source>
        <dbReference type="ARBA" id="ARBA00004370"/>
    </source>
</evidence>
<feature type="binding site" evidence="20">
    <location>
        <position position="771"/>
    </location>
    <ligand>
        <name>ATP</name>
        <dbReference type="ChEBI" id="CHEBI:30616"/>
    </ligand>
</feature>
<dbReference type="EC" id="2.7.11.13" evidence="5"/>
<evidence type="ECO:0000256" key="20">
    <source>
        <dbReference type="PROSITE-ProRule" id="PRU10141"/>
    </source>
</evidence>
<evidence type="ECO:0000256" key="9">
    <source>
        <dbReference type="ARBA" id="ARBA00022679"/>
    </source>
</evidence>
<dbReference type="SMART" id="SM00233">
    <property type="entry name" value="PH"/>
    <property type="match status" value="1"/>
</dbReference>
<dbReference type="Gene3D" id="1.10.510.10">
    <property type="entry name" value="Transferase(Phosphotransferase) domain 1"/>
    <property type="match status" value="1"/>
</dbReference>
<feature type="region of interest" description="Disordered" evidence="21">
    <location>
        <begin position="454"/>
        <end position="509"/>
    </location>
</feature>
<keyword evidence="12 20" id="KW-0547">Nucleotide-binding</keyword>
<dbReference type="PROSITE" id="PS00479">
    <property type="entry name" value="ZF_DAG_PE_1"/>
    <property type="match status" value="2"/>
</dbReference>
<dbReference type="GO" id="GO:0004697">
    <property type="term" value="F:diacylglycerol-dependent serine/threonine kinase activity"/>
    <property type="evidence" value="ECO:0007669"/>
    <property type="project" value="UniProtKB-EC"/>
</dbReference>
<evidence type="ECO:0000256" key="7">
    <source>
        <dbReference type="ARBA" id="ARBA00022527"/>
    </source>
</evidence>
<evidence type="ECO:0000256" key="11">
    <source>
        <dbReference type="ARBA" id="ARBA00022737"/>
    </source>
</evidence>
<evidence type="ECO:0000256" key="13">
    <source>
        <dbReference type="ARBA" id="ARBA00022771"/>
    </source>
</evidence>
<evidence type="ECO:0000256" key="4">
    <source>
        <dbReference type="ARBA" id="ARBA00008582"/>
    </source>
</evidence>
<evidence type="ECO:0000256" key="10">
    <source>
        <dbReference type="ARBA" id="ARBA00022723"/>
    </source>
</evidence>
<dbReference type="InterPro" id="IPR057764">
    <property type="entry name" value="Ubiquitin_PRKD1-3_N"/>
</dbReference>
<evidence type="ECO:0000313" key="25">
    <source>
        <dbReference type="Proteomes" id="UP000035681"/>
    </source>
</evidence>
<keyword evidence="13" id="KW-0863">Zinc-finger</keyword>
<dbReference type="Pfam" id="PF00169">
    <property type="entry name" value="PH"/>
    <property type="match status" value="1"/>
</dbReference>
<dbReference type="InterPro" id="IPR011009">
    <property type="entry name" value="Kinase-like_dom_sf"/>
</dbReference>
<dbReference type="FunFam" id="3.30.60.20:FF:000019">
    <property type="entry name" value="Serine/threonine-protein kinase"/>
    <property type="match status" value="1"/>
</dbReference>
<dbReference type="SUPFAM" id="SSF50729">
    <property type="entry name" value="PH domain-like"/>
    <property type="match status" value="1"/>
</dbReference>
<proteinExistence type="inferred from homology"/>
<dbReference type="InterPro" id="IPR017441">
    <property type="entry name" value="Protein_kinase_ATP_BS"/>
</dbReference>
<evidence type="ECO:0000256" key="1">
    <source>
        <dbReference type="ARBA" id="ARBA00001946"/>
    </source>
</evidence>
<comment type="catalytic activity">
    <reaction evidence="19">
        <text>L-threonyl-[protein] + ATP = O-phospho-L-threonyl-[protein] + ADP + H(+)</text>
        <dbReference type="Rhea" id="RHEA:46608"/>
        <dbReference type="Rhea" id="RHEA-COMP:11060"/>
        <dbReference type="Rhea" id="RHEA-COMP:11605"/>
        <dbReference type="ChEBI" id="CHEBI:15378"/>
        <dbReference type="ChEBI" id="CHEBI:30013"/>
        <dbReference type="ChEBI" id="CHEBI:30616"/>
        <dbReference type="ChEBI" id="CHEBI:61977"/>
        <dbReference type="ChEBI" id="CHEBI:456216"/>
        <dbReference type="EC" id="2.7.11.13"/>
    </reaction>
</comment>
<evidence type="ECO:0000256" key="17">
    <source>
        <dbReference type="ARBA" id="ARBA00022842"/>
    </source>
</evidence>
<keyword evidence="11" id="KW-0677">Repeat</keyword>
<dbReference type="Pfam" id="PF00130">
    <property type="entry name" value="C1_1"/>
    <property type="match status" value="2"/>
</dbReference>
<comment type="similarity">
    <text evidence="4">Belongs to the protein kinase superfamily. CAMK Ser/Thr protein kinase family. PKD subfamily.</text>
</comment>
<dbReference type="Pfam" id="PF25525">
    <property type="entry name" value="Ubiquitin_PRKD1_N"/>
    <property type="match status" value="1"/>
</dbReference>
<dbReference type="CDD" id="cd20796">
    <property type="entry name" value="C1_PKD_rpt2"/>
    <property type="match status" value="1"/>
</dbReference>
<dbReference type="InterPro" id="IPR000719">
    <property type="entry name" value="Prot_kinase_dom"/>
</dbReference>
<feature type="domain" description="Protein kinase" evidence="23">
    <location>
        <begin position="742"/>
        <end position="998"/>
    </location>
</feature>
<dbReference type="AlphaFoldDB" id="A0A0K0E9G3"/>
<dbReference type="CDD" id="cd20795">
    <property type="entry name" value="C1_PKD_rpt1"/>
    <property type="match status" value="1"/>
</dbReference>
<keyword evidence="6" id="KW-0963">Cytoplasm</keyword>
<organism evidence="26">
    <name type="scientific">Strongyloides stercoralis</name>
    <name type="common">Threadworm</name>
    <dbReference type="NCBI Taxonomy" id="6248"/>
    <lineage>
        <taxon>Eukaryota</taxon>
        <taxon>Metazoa</taxon>
        <taxon>Ecdysozoa</taxon>
        <taxon>Nematoda</taxon>
        <taxon>Chromadorea</taxon>
        <taxon>Rhabditida</taxon>
        <taxon>Tylenchina</taxon>
        <taxon>Panagrolaimomorpha</taxon>
        <taxon>Strongyloidoidea</taxon>
        <taxon>Strongyloididae</taxon>
        <taxon>Strongyloides</taxon>
    </lineage>
</organism>
<evidence type="ECO:0000256" key="18">
    <source>
        <dbReference type="ARBA" id="ARBA00023136"/>
    </source>
</evidence>
<evidence type="ECO:0000259" key="23">
    <source>
        <dbReference type="PROSITE" id="PS50011"/>
    </source>
</evidence>
<dbReference type="WBParaSite" id="TCONS_00004722.p1">
    <property type="protein sequence ID" value="TCONS_00004722.p1"/>
    <property type="gene ID" value="XLOC_002622"/>
</dbReference>
<dbReference type="InterPro" id="IPR001849">
    <property type="entry name" value="PH_domain"/>
</dbReference>
<keyword evidence="25" id="KW-1185">Reference proteome</keyword>
<evidence type="ECO:0000256" key="12">
    <source>
        <dbReference type="ARBA" id="ARBA00022741"/>
    </source>
</evidence>
<accession>A0A0K0E9G3</accession>
<evidence type="ECO:0000256" key="15">
    <source>
        <dbReference type="ARBA" id="ARBA00022833"/>
    </source>
</evidence>
<dbReference type="Gene3D" id="2.30.29.30">
    <property type="entry name" value="Pleckstrin-homology domain (PH domain)/Phosphotyrosine-binding domain (PTB)"/>
    <property type="match status" value="1"/>
</dbReference>
<dbReference type="FunFam" id="3.30.200.20:FF:000042">
    <property type="entry name" value="Aurora kinase A"/>
    <property type="match status" value="1"/>
</dbReference>
<comment type="subcellular location">
    <subcellularLocation>
        <location evidence="3">Cytoplasm</location>
    </subcellularLocation>
    <subcellularLocation>
        <location evidence="2">Membrane</location>
    </subcellularLocation>
</comment>
<evidence type="ECO:0000256" key="14">
    <source>
        <dbReference type="ARBA" id="ARBA00022777"/>
    </source>
</evidence>
<keyword evidence="10" id="KW-0479">Metal-binding</keyword>
<dbReference type="InterPro" id="IPR008271">
    <property type="entry name" value="Ser/Thr_kinase_AS"/>
</dbReference>
<dbReference type="PANTHER" id="PTHR22968">
    <property type="entry name" value="PROTEIN KINASE C, MU"/>
    <property type="match status" value="1"/>
</dbReference>
<dbReference type="STRING" id="6248.A0A0K0E9G3"/>
<evidence type="ECO:0000259" key="24">
    <source>
        <dbReference type="PROSITE" id="PS50081"/>
    </source>
</evidence>
<dbReference type="SUPFAM" id="SSF57889">
    <property type="entry name" value="Cysteine-rich domain"/>
    <property type="match status" value="2"/>
</dbReference>
<dbReference type="PROSITE" id="PS00107">
    <property type="entry name" value="PROTEIN_KINASE_ATP"/>
    <property type="match status" value="1"/>
</dbReference>
<dbReference type="SUPFAM" id="SSF56112">
    <property type="entry name" value="Protein kinase-like (PK-like)"/>
    <property type="match status" value="1"/>
</dbReference>
<dbReference type="CDD" id="cd14082">
    <property type="entry name" value="STKc_PKD"/>
    <property type="match status" value="1"/>
</dbReference>
<dbReference type="WBParaSite" id="SSTP_0000614600.1">
    <property type="protein sequence ID" value="SSTP_0000614600.1"/>
    <property type="gene ID" value="SSTP_0000614600"/>
</dbReference>
<evidence type="ECO:0000256" key="19">
    <source>
        <dbReference type="ARBA" id="ARBA00047272"/>
    </source>
</evidence>
<feature type="compositionally biased region" description="Basic and acidic residues" evidence="21">
    <location>
        <begin position="493"/>
        <end position="506"/>
    </location>
</feature>
<protein>
    <recommendedName>
        <fullName evidence="5">protein kinase C</fullName>
        <ecNumber evidence="5">2.7.11.13</ecNumber>
    </recommendedName>
</protein>
<dbReference type="FunFam" id="1.10.510.10:FF:000171">
    <property type="entry name" value="Serine/threonine-protein kinase"/>
    <property type="match status" value="1"/>
</dbReference>
<keyword evidence="9" id="KW-0808">Transferase</keyword>
<evidence type="ECO:0000313" key="26">
    <source>
        <dbReference type="WBParaSite" id="SSTP_0000614600.1"/>
    </source>
</evidence>
<feature type="domain" description="Phorbol-ester/DAG-type" evidence="24">
    <location>
        <begin position="216"/>
        <end position="266"/>
    </location>
</feature>
<evidence type="ECO:0000256" key="3">
    <source>
        <dbReference type="ARBA" id="ARBA00004496"/>
    </source>
</evidence>
<dbReference type="PROSITE" id="PS50081">
    <property type="entry name" value="ZF_DAG_PE_2"/>
    <property type="match status" value="2"/>
</dbReference>
<keyword evidence="15" id="KW-0862">Zinc</keyword>
<dbReference type="GO" id="GO:0008270">
    <property type="term" value="F:zinc ion binding"/>
    <property type="evidence" value="ECO:0007669"/>
    <property type="project" value="UniProtKB-KW"/>
</dbReference>
<dbReference type="InterPro" id="IPR002219">
    <property type="entry name" value="PKC_DAG/PE"/>
</dbReference>
<evidence type="ECO:0000256" key="16">
    <source>
        <dbReference type="ARBA" id="ARBA00022840"/>
    </source>
</evidence>
<name>A0A0K0E9G3_STRER</name>
<evidence type="ECO:0000256" key="8">
    <source>
        <dbReference type="ARBA" id="ARBA00022553"/>
    </source>
</evidence>
<sequence>MSHVAIKQKIIYILKEIYLIKQKILFNLTTQTTIVSILSDFVEDNKNSESSVSCELEKFALAYNEIRGIHSTFNLHNQVHSYKNKIENNYIESDNKNTLCYDIESKSSSQQTINQTKMSGFSFQIQNGIHKETIYWNNSEISLNELKEEAVKFIQRNNPNNNFGNQLSDFLLLYRHDFTSINILQLINSINDVVEGTLVEVVISPCSQHDRLVIHPHTLYVHSYKTPTFCDFCGELLFGLVKQGLKCEGCGLNYHKRCASKIPNNCSGSRQRRPSAIPLSPKNSQCLKDSISHISPILHAAAVTFNNVVSVKSLTPNDICGKGNKNQIYHSPSYFKLNYPDIKITTDNDCEDSIGGNFLQMPRKDRSSSWSGRPLWMEVAEANRIKVPHTFQVHSYKKPTVCQHCKKLLKGLIRQGIQCRDCKYNCHKKCAQFVAKDCSGNATQNMRDLFIGQSDSNEKDINDDDDHFLKSPRSHTKAQATPSAPLQETNNSLDKEEYSPEEKVNDCDSISTISESQNIPLQRIVMSKKQTKRPNGTKILKEGWLIHFTSRHSMRKKHYWRLDTKSLVLYKDENSTGYYKELPLSEILEVNVVEHVENEIDPPYLFEIKTHTTTYFVSVVPPSTSGTNNNEKSTAAKVLQAALENAAAWSVAIKQALMPVTPQSSTKSSKINNNNNNNINSIIDGIINKSNALTINNNNTNVNGMMKKLNVPNEKGEVESEEIGHLGLKIRSEQEFSQLYQIFADEILGSGQFGTVYGAIHRKTSKHVAVKLIDKLKFPSNKEAALRTEVEILQKIKHHGVVEFQQMLETHDRIFVVMEKLKGDMLEMILSSEKGRLNERCTQFLIYQILIALQYLHSQNVVHCDMKPENILLASDSDFPQIKLCDFGFARIIGERSFRRSVVGTPAYLAPEVLRNKGFNRSLDMWSVGVIVYVSLSGTFPFNEDEDINDQIQNAEFMYPPNPWREVSVEAIEFINNLLQVKMQKRLSVSKALAHIWLQKYILWSDLRVLEKEVGERYLTHESDDERWKEYEIKNNITPVYL</sequence>